<accession>A5YT38</accession>
<sequence>MIRRQILTKCAMALSVGLVGCSGGGGGGSTDETVTETATPTPTPTPTS</sequence>
<name>A5YT38_9EURY</name>
<feature type="region of interest" description="Disordered" evidence="1">
    <location>
        <begin position="21"/>
        <end position="48"/>
    </location>
</feature>
<reference evidence="2" key="1">
    <citation type="journal article" date="2007" name="ISME J.">
        <title>Genomic plasticity in prokaryotes: the case of the square haloarchaeon.</title>
        <authorList>
            <person name="Cuadros-Orellana S."/>
            <person name="Martin-Cuadrado A.B."/>
            <person name="Legault B."/>
            <person name="D'Auria G."/>
            <person name="Zhaxybayeva O."/>
            <person name="Papke R.T."/>
            <person name="Rodriguez-Valera F."/>
        </authorList>
    </citation>
    <scope>NUCLEOTIDE SEQUENCE</scope>
</reference>
<protein>
    <submittedName>
        <fullName evidence="2">Probable cell surface glycoprotein</fullName>
    </submittedName>
</protein>
<dbReference type="EMBL" id="EF584001">
    <property type="protein sequence ID" value="ABQ76145.1"/>
    <property type="molecule type" value="Genomic_DNA"/>
</dbReference>
<dbReference type="AlphaFoldDB" id="A5YT38"/>
<feature type="compositionally biased region" description="Low complexity" evidence="1">
    <location>
        <begin position="30"/>
        <end position="40"/>
    </location>
</feature>
<evidence type="ECO:0000313" key="2">
    <source>
        <dbReference type="EMBL" id="ABQ76145.1"/>
    </source>
</evidence>
<proteinExistence type="predicted"/>
<organism evidence="2">
    <name type="scientific">uncultured haloarchaeon</name>
    <dbReference type="NCBI Taxonomy" id="160804"/>
    <lineage>
        <taxon>Archaea</taxon>
        <taxon>Methanobacteriati</taxon>
        <taxon>Methanobacteriota</taxon>
        <taxon>Stenosarchaea group</taxon>
        <taxon>Halobacteria</taxon>
        <taxon>Halobacteriales</taxon>
        <taxon>Halobacteriaceae</taxon>
        <taxon>environmental samples</taxon>
    </lineage>
</organism>
<dbReference type="PROSITE" id="PS51257">
    <property type="entry name" value="PROKAR_LIPOPROTEIN"/>
    <property type="match status" value="1"/>
</dbReference>
<evidence type="ECO:0000256" key="1">
    <source>
        <dbReference type="SAM" id="MobiDB-lite"/>
    </source>
</evidence>